<dbReference type="EMBL" id="KK198754">
    <property type="protein sequence ID" value="KCW84238.1"/>
    <property type="molecule type" value="Genomic_DNA"/>
</dbReference>
<reference evidence="2" key="1">
    <citation type="submission" date="2013-07" db="EMBL/GenBank/DDBJ databases">
        <title>The genome of Eucalyptus grandis.</title>
        <authorList>
            <person name="Schmutz J."/>
            <person name="Hayes R."/>
            <person name="Myburg A."/>
            <person name="Tuskan G."/>
            <person name="Grattapaglia D."/>
            <person name="Rokhsar D.S."/>
        </authorList>
    </citation>
    <scope>NUCLEOTIDE SEQUENCE</scope>
    <source>
        <tissue evidence="2">Leaf extractions</tissue>
    </source>
</reference>
<dbReference type="AlphaFoldDB" id="A0A059D0H3"/>
<sequence>METYNWGNVIKSLPNLSPLSDQNEKKKLGIPCPKKKLHMDNLEKKSKKGKELEVGLPSLKLHRPNRVAGSVITRHAHAHSGNSTPPQRLSSPGTKLTRETTEKGERRRFPDPSPKPLSLSYFCFFFFQFLTLELKSQASQHKNPTFILALFLNNS</sequence>
<feature type="compositionally biased region" description="Polar residues" evidence="1">
    <location>
        <begin position="80"/>
        <end position="92"/>
    </location>
</feature>
<gene>
    <name evidence="2" type="ORF">EUGRSUZ_B01101</name>
</gene>
<name>A0A059D0H3_EUCGR</name>
<organism evidence="2">
    <name type="scientific">Eucalyptus grandis</name>
    <name type="common">Flooded gum</name>
    <dbReference type="NCBI Taxonomy" id="71139"/>
    <lineage>
        <taxon>Eukaryota</taxon>
        <taxon>Viridiplantae</taxon>
        <taxon>Streptophyta</taxon>
        <taxon>Embryophyta</taxon>
        <taxon>Tracheophyta</taxon>
        <taxon>Spermatophyta</taxon>
        <taxon>Magnoliopsida</taxon>
        <taxon>eudicotyledons</taxon>
        <taxon>Gunneridae</taxon>
        <taxon>Pentapetalae</taxon>
        <taxon>rosids</taxon>
        <taxon>malvids</taxon>
        <taxon>Myrtales</taxon>
        <taxon>Myrtaceae</taxon>
        <taxon>Myrtoideae</taxon>
        <taxon>Eucalypteae</taxon>
        <taxon>Eucalyptus</taxon>
    </lineage>
</organism>
<accession>A0A059D0H3</accession>
<evidence type="ECO:0000313" key="2">
    <source>
        <dbReference type="EMBL" id="KCW84238.1"/>
    </source>
</evidence>
<dbReference type="InParanoid" id="A0A059D0H3"/>
<dbReference type="Gramene" id="KCW84238">
    <property type="protein sequence ID" value="KCW84238"/>
    <property type="gene ID" value="EUGRSUZ_B01101"/>
</dbReference>
<proteinExistence type="predicted"/>
<feature type="region of interest" description="Disordered" evidence="1">
    <location>
        <begin position="73"/>
        <end position="112"/>
    </location>
</feature>
<evidence type="ECO:0000256" key="1">
    <source>
        <dbReference type="SAM" id="MobiDB-lite"/>
    </source>
</evidence>
<protein>
    <submittedName>
        <fullName evidence="2">Uncharacterized protein</fullName>
    </submittedName>
</protein>
<feature type="region of interest" description="Disordered" evidence="1">
    <location>
        <begin position="1"/>
        <end position="58"/>
    </location>
</feature>
<feature type="compositionally biased region" description="Basic and acidic residues" evidence="1">
    <location>
        <begin position="96"/>
        <end position="110"/>
    </location>
</feature>
<feature type="compositionally biased region" description="Basic and acidic residues" evidence="1">
    <location>
        <begin position="38"/>
        <end position="53"/>
    </location>
</feature>